<dbReference type="RefSeq" id="WP_160596720.1">
    <property type="nucleotide sequence ID" value="NZ_WTYS01000001.1"/>
</dbReference>
<sequence>MCDDFTREQEDAALARMESMRGISRRQFAALGGAAAIAACAPAEGEALTIADAGMVEKTVNFETADGTADAFFVHPGSGTFPAVILWPDIAGLREAYHMMAKRLAGAGFAVLAINQYYRSAKAPVLGSFMEWRTEEGRAKLAPMIEQLGPDPVMRDAKAAVAFLDAQAAVDTSMGIGSCGYCMGGPFTVFTAAAVPERVKAAASFHGGGLVRDNAQSPHKLLDQTKAHYLFAIAQNDDARSPDDKQVLKDAATAAGVMAEVEVYAADHGWCTLDSPVYDKGEAERAWGRMLKLYEDAL</sequence>
<dbReference type="InterPro" id="IPR002925">
    <property type="entry name" value="Dienelactn_hydro"/>
</dbReference>
<keyword evidence="3" id="KW-1185">Reference proteome</keyword>
<dbReference type="Gene3D" id="3.40.50.1820">
    <property type="entry name" value="alpha/beta hydrolase"/>
    <property type="match status" value="1"/>
</dbReference>
<reference evidence="2 3" key="1">
    <citation type="submission" date="2019-12" db="EMBL/GenBank/DDBJ databases">
        <title>Genomic-based taxomic classification of the family Erythrobacteraceae.</title>
        <authorList>
            <person name="Xu L."/>
        </authorList>
    </citation>
    <scope>NUCLEOTIDE SEQUENCE [LARGE SCALE GENOMIC DNA]</scope>
    <source>
        <strain evidence="2 3">JCM 17802</strain>
    </source>
</reference>
<organism evidence="2 3">
    <name type="scientific">Pontixanthobacter gangjinensis</name>
    <dbReference type="NCBI Taxonomy" id="1028742"/>
    <lineage>
        <taxon>Bacteria</taxon>
        <taxon>Pseudomonadati</taxon>
        <taxon>Pseudomonadota</taxon>
        <taxon>Alphaproteobacteria</taxon>
        <taxon>Sphingomonadales</taxon>
        <taxon>Erythrobacteraceae</taxon>
        <taxon>Pontixanthobacter</taxon>
    </lineage>
</organism>
<dbReference type="Pfam" id="PF01738">
    <property type="entry name" value="DLH"/>
    <property type="match status" value="1"/>
</dbReference>
<name>A0A6I4SJT4_9SPHN</name>
<keyword evidence="2" id="KW-0378">Hydrolase</keyword>
<dbReference type="PROSITE" id="PS51318">
    <property type="entry name" value="TAT"/>
    <property type="match status" value="1"/>
</dbReference>
<dbReference type="GO" id="GO:0016787">
    <property type="term" value="F:hydrolase activity"/>
    <property type="evidence" value="ECO:0007669"/>
    <property type="project" value="UniProtKB-KW"/>
</dbReference>
<dbReference type="PANTHER" id="PTHR46623:SF10">
    <property type="entry name" value="CARBOXYMETHYLENEBUTENOLIDASE HOMOLOG"/>
    <property type="match status" value="1"/>
</dbReference>
<dbReference type="InterPro" id="IPR029058">
    <property type="entry name" value="AB_hydrolase_fold"/>
</dbReference>
<dbReference type="OrthoDB" id="9787933at2"/>
<dbReference type="Proteomes" id="UP000468943">
    <property type="component" value="Unassembled WGS sequence"/>
</dbReference>
<dbReference type="SUPFAM" id="SSF53474">
    <property type="entry name" value="alpha/beta-Hydrolases"/>
    <property type="match status" value="1"/>
</dbReference>
<dbReference type="EMBL" id="WTYS01000001">
    <property type="protein sequence ID" value="MXO55390.1"/>
    <property type="molecule type" value="Genomic_DNA"/>
</dbReference>
<dbReference type="InterPro" id="IPR006311">
    <property type="entry name" value="TAT_signal"/>
</dbReference>
<dbReference type="AlphaFoldDB" id="A0A6I4SJT4"/>
<feature type="domain" description="Dienelactone hydrolase" evidence="1">
    <location>
        <begin position="70"/>
        <end position="295"/>
    </location>
</feature>
<evidence type="ECO:0000313" key="3">
    <source>
        <dbReference type="Proteomes" id="UP000468943"/>
    </source>
</evidence>
<accession>A0A6I4SJT4</accession>
<evidence type="ECO:0000313" key="2">
    <source>
        <dbReference type="EMBL" id="MXO55390.1"/>
    </source>
</evidence>
<dbReference type="InterPro" id="IPR051049">
    <property type="entry name" value="Dienelactone_hydrolase-like"/>
</dbReference>
<gene>
    <name evidence="2" type="ORF">GRI36_00710</name>
</gene>
<protein>
    <submittedName>
        <fullName evidence="2">Dienelactone hydrolase family protein</fullName>
    </submittedName>
</protein>
<proteinExistence type="predicted"/>
<evidence type="ECO:0000259" key="1">
    <source>
        <dbReference type="Pfam" id="PF01738"/>
    </source>
</evidence>
<comment type="caution">
    <text evidence="2">The sequence shown here is derived from an EMBL/GenBank/DDBJ whole genome shotgun (WGS) entry which is preliminary data.</text>
</comment>
<dbReference type="PANTHER" id="PTHR46623">
    <property type="entry name" value="CARBOXYMETHYLENEBUTENOLIDASE-RELATED"/>
    <property type="match status" value="1"/>
</dbReference>